<dbReference type="AlphaFoldDB" id="A0A3M0JG25"/>
<dbReference type="Proteomes" id="UP000269221">
    <property type="component" value="Unassembled WGS sequence"/>
</dbReference>
<sequence>MWLPSSAADGAGRPIPRDERNGPSVTPLANDACGMQIRSGNENSDINGGVNAIDLVSRNSSLNLLQHLTCLRGQCASHLQPMRMQSIDQLRLYPQQFILRGRNHQYVIHIVIKSSIRKTACELQTRLGPHTIGICLANCDNPGEEHSIDIAVRPQQC</sequence>
<accession>A0A3M0JG25</accession>
<evidence type="ECO:0000313" key="2">
    <source>
        <dbReference type="EMBL" id="RMB93656.1"/>
    </source>
</evidence>
<protein>
    <submittedName>
        <fullName evidence="2">Uncharacterized protein</fullName>
    </submittedName>
</protein>
<name>A0A3M0JG25_HIRRU</name>
<reference evidence="2 3" key="1">
    <citation type="submission" date="2018-07" db="EMBL/GenBank/DDBJ databases">
        <title>A high quality draft genome assembly of the barn swallow (H. rustica rustica).</title>
        <authorList>
            <person name="Formenti G."/>
            <person name="Chiara M."/>
            <person name="Poveda L."/>
            <person name="Francoijs K.-J."/>
            <person name="Bonisoli-Alquati A."/>
            <person name="Canova L."/>
            <person name="Gianfranceschi L."/>
            <person name="Horner D.S."/>
            <person name="Saino N."/>
        </authorList>
    </citation>
    <scope>NUCLEOTIDE SEQUENCE [LARGE SCALE GENOMIC DNA]</scope>
    <source>
        <strain evidence="2">Chelidonia</strain>
        <tissue evidence="2">Blood</tissue>
    </source>
</reference>
<comment type="caution">
    <text evidence="2">The sequence shown here is derived from an EMBL/GenBank/DDBJ whole genome shotgun (WGS) entry which is preliminary data.</text>
</comment>
<keyword evidence="3" id="KW-1185">Reference proteome</keyword>
<organism evidence="2 3">
    <name type="scientific">Hirundo rustica rustica</name>
    <dbReference type="NCBI Taxonomy" id="333673"/>
    <lineage>
        <taxon>Eukaryota</taxon>
        <taxon>Metazoa</taxon>
        <taxon>Chordata</taxon>
        <taxon>Craniata</taxon>
        <taxon>Vertebrata</taxon>
        <taxon>Euteleostomi</taxon>
        <taxon>Archelosauria</taxon>
        <taxon>Archosauria</taxon>
        <taxon>Dinosauria</taxon>
        <taxon>Saurischia</taxon>
        <taxon>Theropoda</taxon>
        <taxon>Coelurosauria</taxon>
        <taxon>Aves</taxon>
        <taxon>Neognathae</taxon>
        <taxon>Neoaves</taxon>
        <taxon>Telluraves</taxon>
        <taxon>Australaves</taxon>
        <taxon>Passeriformes</taxon>
        <taxon>Sylvioidea</taxon>
        <taxon>Hirundinidae</taxon>
        <taxon>Hirundo</taxon>
    </lineage>
</organism>
<evidence type="ECO:0000313" key="3">
    <source>
        <dbReference type="Proteomes" id="UP000269221"/>
    </source>
</evidence>
<feature type="region of interest" description="Disordered" evidence="1">
    <location>
        <begin position="1"/>
        <end position="29"/>
    </location>
</feature>
<gene>
    <name evidence="2" type="ORF">DUI87_29883</name>
</gene>
<evidence type="ECO:0000256" key="1">
    <source>
        <dbReference type="SAM" id="MobiDB-lite"/>
    </source>
</evidence>
<proteinExistence type="predicted"/>
<dbReference type="EMBL" id="QRBI01000208">
    <property type="protein sequence ID" value="RMB93656.1"/>
    <property type="molecule type" value="Genomic_DNA"/>
</dbReference>